<dbReference type="PANTHER" id="PTHR45814:SF2">
    <property type="entry name" value="HISTONE-LYSINE N-METHYLTRANSFERASE SETD1"/>
    <property type="match status" value="1"/>
</dbReference>
<name>B5YNU3_THAPS</name>
<feature type="non-terminal residue" evidence="13">
    <location>
        <position position="1"/>
    </location>
</feature>
<dbReference type="SMART" id="SM00317">
    <property type="entry name" value="SET"/>
    <property type="match status" value="1"/>
</dbReference>
<evidence type="ECO:0000256" key="7">
    <source>
        <dbReference type="ARBA" id="ARBA00023242"/>
    </source>
</evidence>
<dbReference type="OMA" id="QYACRCA"/>
<keyword evidence="3" id="KW-0489">Methyltransferase</keyword>
<comment type="subcellular location">
    <subcellularLocation>
        <location evidence="1">Nucleus</location>
    </subcellularLocation>
</comment>
<organism evidence="13 14">
    <name type="scientific">Thalassiosira pseudonana</name>
    <name type="common">Marine diatom</name>
    <name type="synonym">Cyclotella nana</name>
    <dbReference type="NCBI Taxonomy" id="35128"/>
    <lineage>
        <taxon>Eukaryota</taxon>
        <taxon>Sar</taxon>
        <taxon>Stramenopiles</taxon>
        <taxon>Ochrophyta</taxon>
        <taxon>Bacillariophyta</taxon>
        <taxon>Coscinodiscophyceae</taxon>
        <taxon>Thalassiosirophycidae</taxon>
        <taxon>Thalassiosirales</taxon>
        <taxon>Thalassiosiraceae</taxon>
        <taxon>Thalassiosira</taxon>
    </lineage>
</organism>
<gene>
    <name evidence="13" type="ORF">THAPS_35531</name>
</gene>
<dbReference type="GO" id="GO:0140999">
    <property type="term" value="F:histone H3K4 trimethyltransferase activity"/>
    <property type="evidence" value="ECO:0007669"/>
    <property type="project" value="UniProtKB-EC"/>
</dbReference>
<dbReference type="Pfam" id="PF00856">
    <property type="entry name" value="SET"/>
    <property type="match status" value="1"/>
</dbReference>
<feature type="domain" description="SET" evidence="11">
    <location>
        <begin position="1"/>
        <end position="121"/>
    </location>
</feature>
<proteinExistence type="predicted"/>
<dbReference type="GO" id="GO:0005634">
    <property type="term" value="C:nucleus"/>
    <property type="evidence" value="ECO:0007669"/>
    <property type="project" value="UniProtKB-SubCell"/>
</dbReference>
<dbReference type="InterPro" id="IPR046341">
    <property type="entry name" value="SET_dom_sf"/>
</dbReference>
<evidence type="ECO:0000313" key="14">
    <source>
        <dbReference type="Proteomes" id="UP000001449"/>
    </source>
</evidence>
<dbReference type="EMBL" id="CP001160">
    <property type="protein sequence ID" value="ACI65046.1"/>
    <property type="molecule type" value="Genomic_DNA"/>
</dbReference>
<dbReference type="GeneID" id="7450592"/>
<dbReference type="AlphaFoldDB" id="B5YNU3"/>
<dbReference type="PANTHER" id="PTHR45814">
    <property type="entry name" value="HISTONE-LYSINE N-METHYLTRANSFERASE SETD1"/>
    <property type="match status" value="1"/>
</dbReference>
<protein>
    <recommendedName>
        <fullName evidence="2">[histone H3]-lysine(4) N-trimethyltransferase</fullName>
        <ecNumber evidence="2">2.1.1.354</ecNumber>
    </recommendedName>
</protein>
<reference evidence="13 14" key="2">
    <citation type="journal article" date="2008" name="Nature">
        <title>The Phaeodactylum genome reveals the evolutionary history of diatom genomes.</title>
        <authorList>
            <person name="Bowler C."/>
            <person name="Allen A.E."/>
            <person name="Badger J.H."/>
            <person name="Grimwood J."/>
            <person name="Jabbari K."/>
            <person name="Kuo A."/>
            <person name="Maheswari U."/>
            <person name="Martens C."/>
            <person name="Maumus F."/>
            <person name="Otillar R.P."/>
            <person name="Rayko E."/>
            <person name="Salamov A."/>
            <person name="Vandepoele K."/>
            <person name="Beszteri B."/>
            <person name="Gruber A."/>
            <person name="Heijde M."/>
            <person name="Katinka M."/>
            <person name="Mock T."/>
            <person name="Valentin K."/>
            <person name="Verret F."/>
            <person name="Berges J.A."/>
            <person name="Brownlee C."/>
            <person name="Cadoret J.P."/>
            <person name="Chiovitti A."/>
            <person name="Choi C.J."/>
            <person name="Coesel S."/>
            <person name="De Martino A."/>
            <person name="Detter J.C."/>
            <person name="Durkin C."/>
            <person name="Falciatore A."/>
            <person name="Fournet J."/>
            <person name="Haruta M."/>
            <person name="Huysman M.J."/>
            <person name="Jenkins B.D."/>
            <person name="Jiroutova K."/>
            <person name="Jorgensen R.E."/>
            <person name="Joubert Y."/>
            <person name="Kaplan A."/>
            <person name="Kroger N."/>
            <person name="Kroth P.G."/>
            <person name="La Roche J."/>
            <person name="Lindquist E."/>
            <person name="Lommer M."/>
            <person name="Martin-Jezequel V."/>
            <person name="Lopez P.J."/>
            <person name="Lucas S."/>
            <person name="Mangogna M."/>
            <person name="McGinnis K."/>
            <person name="Medlin L.K."/>
            <person name="Montsant A."/>
            <person name="Oudot-Le Secq M.P."/>
            <person name="Napoli C."/>
            <person name="Obornik M."/>
            <person name="Parker M.S."/>
            <person name="Petit J.L."/>
            <person name="Porcel B.M."/>
            <person name="Poulsen N."/>
            <person name="Robison M."/>
            <person name="Rychlewski L."/>
            <person name="Rynearson T.A."/>
            <person name="Schmutz J."/>
            <person name="Shapiro H."/>
            <person name="Siaut M."/>
            <person name="Stanley M."/>
            <person name="Sussman M.R."/>
            <person name="Taylor A.R."/>
            <person name="Vardi A."/>
            <person name="von Dassow P."/>
            <person name="Vyverman W."/>
            <person name="Willis A."/>
            <person name="Wyrwicz L.S."/>
            <person name="Rokhsar D.S."/>
            <person name="Weissenbach J."/>
            <person name="Armbrust E.V."/>
            <person name="Green B.R."/>
            <person name="Van de Peer Y."/>
            <person name="Grigoriev I.V."/>
        </authorList>
    </citation>
    <scope>NUCLEOTIDE SEQUENCE [LARGE SCALE GENOMIC DNA]</scope>
    <source>
        <strain evidence="13 14">CCMP1335</strain>
    </source>
</reference>
<keyword evidence="4" id="KW-0808">Transferase</keyword>
<sequence length="161" mass="18350">DMVSVGGSGIHGWGLFADYPFRKDDIVAEYIGEYISDAVADVREKYYRKHRIQDYQFKVDGSLVIDATLKGGYARYINHSCNPNCIAKIVSGKAPNQHLKRVIIVAQRDIQATEELSYDYQFPLETDLDLRIPCNCGSRHCRGFMNWDIPEMATAKGQIRR</sequence>
<dbReference type="RefSeq" id="XP_002296329.1">
    <property type="nucleotide sequence ID" value="XM_002296293.1"/>
</dbReference>
<evidence type="ECO:0000256" key="5">
    <source>
        <dbReference type="ARBA" id="ARBA00022691"/>
    </source>
</evidence>
<dbReference type="Proteomes" id="UP000001449">
    <property type="component" value="Chromosome 7"/>
</dbReference>
<evidence type="ECO:0000256" key="1">
    <source>
        <dbReference type="ARBA" id="ARBA00004123"/>
    </source>
</evidence>
<keyword evidence="5" id="KW-0949">S-adenosyl-L-methionine</keyword>
<dbReference type="InParanoid" id="B5YNU3"/>
<evidence type="ECO:0000256" key="4">
    <source>
        <dbReference type="ARBA" id="ARBA00022679"/>
    </source>
</evidence>
<dbReference type="PROSITE" id="PS50868">
    <property type="entry name" value="POST_SET"/>
    <property type="match status" value="1"/>
</dbReference>
<keyword evidence="6" id="KW-0156">Chromatin regulator</keyword>
<keyword evidence="7" id="KW-0539">Nucleus</keyword>
<evidence type="ECO:0000256" key="2">
    <source>
        <dbReference type="ARBA" id="ARBA00012182"/>
    </source>
</evidence>
<dbReference type="SUPFAM" id="SSF82199">
    <property type="entry name" value="SET domain"/>
    <property type="match status" value="1"/>
</dbReference>
<dbReference type="Gene3D" id="2.170.270.10">
    <property type="entry name" value="SET domain"/>
    <property type="match status" value="1"/>
</dbReference>
<reference evidence="13 14" key="1">
    <citation type="journal article" date="2004" name="Science">
        <title>The genome of the diatom Thalassiosira pseudonana: ecology, evolution, and metabolism.</title>
        <authorList>
            <person name="Armbrust E.V."/>
            <person name="Berges J.A."/>
            <person name="Bowler C."/>
            <person name="Green B.R."/>
            <person name="Martinez D."/>
            <person name="Putnam N.H."/>
            <person name="Zhou S."/>
            <person name="Allen A.E."/>
            <person name="Apt K.E."/>
            <person name="Bechner M."/>
            <person name="Brzezinski M.A."/>
            <person name="Chaal B.K."/>
            <person name="Chiovitti A."/>
            <person name="Davis A.K."/>
            <person name="Demarest M.S."/>
            <person name="Detter J.C."/>
            <person name="Glavina T."/>
            <person name="Goodstein D."/>
            <person name="Hadi M.Z."/>
            <person name="Hellsten U."/>
            <person name="Hildebrand M."/>
            <person name="Jenkins B.D."/>
            <person name="Jurka J."/>
            <person name="Kapitonov V.V."/>
            <person name="Kroger N."/>
            <person name="Lau W.W."/>
            <person name="Lane T.W."/>
            <person name="Larimer F.W."/>
            <person name="Lippmeier J.C."/>
            <person name="Lucas S."/>
            <person name="Medina M."/>
            <person name="Montsant A."/>
            <person name="Obornik M."/>
            <person name="Parker M.S."/>
            <person name="Palenik B."/>
            <person name="Pazour G.J."/>
            <person name="Richardson P.M."/>
            <person name="Rynearson T.A."/>
            <person name="Saito M.A."/>
            <person name="Schwartz D.C."/>
            <person name="Thamatrakoln K."/>
            <person name="Valentin K."/>
            <person name="Vardi A."/>
            <person name="Wilkerson F.P."/>
            <person name="Rokhsar D.S."/>
        </authorList>
    </citation>
    <scope>NUCLEOTIDE SEQUENCE [LARGE SCALE GENOMIC DNA]</scope>
    <source>
        <strain evidence="13 14">CCMP1335</strain>
    </source>
</reference>
<dbReference type="HOGENOM" id="CLU_020840_9_0_1"/>
<feature type="domain" description="Post-SET" evidence="12">
    <location>
        <begin position="130"/>
        <end position="146"/>
    </location>
</feature>
<evidence type="ECO:0000256" key="3">
    <source>
        <dbReference type="ARBA" id="ARBA00022603"/>
    </source>
</evidence>
<dbReference type="InterPro" id="IPR003616">
    <property type="entry name" value="Post-SET_dom"/>
</dbReference>
<dbReference type="SMART" id="SM00508">
    <property type="entry name" value="PostSET"/>
    <property type="match status" value="1"/>
</dbReference>
<keyword evidence="14" id="KW-1185">Reference proteome</keyword>
<dbReference type="eggNOG" id="KOG1080">
    <property type="taxonomic scope" value="Eukaryota"/>
</dbReference>
<evidence type="ECO:0000256" key="9">
    <source>
        <dbReference type="ARBA" id="ARBA00047583"/>
    </source>
</evidence>
<dbReference type="KEGG" id="tps:THAPS_35531"/>
<evidence type="ECO:0000259" key="12">
    <source>
        <dbReference type="PROSITE" id="PS50868"/>
    </source>
</evidence>
<dbReference type="InterPro" id="IPR001214">
    <property type="entry name" value="SET_dom"/>
</dbReference>
<evidence type="ECO:0000313" key="13">
    <source>
        <dbReference type="EMBL" id="ACI65046.1"/>
    </source>
</evidence>
<comment type="catalytic activity">
    <reaction evidence="10">
        <text>N(6),N(6)-dimethyl-L-lysyl(4)-[histone H3] + S-adenosyl-L-methionine = N(6),N(6),N(6)-trimethyl-L-lysyl(4)-[histone H3] + S-adenosyl-L-homocysteine + H(+)</text>
        <dbReference type="Rhea" id="RHEA:60272"/>
        <dbReference type="Rhea" id="RHEA-COMP:15537"/>
        <dbReference type="Rhea" id="RHEA-COMP:15540"/>
        <dbReference type="ChEBI" id="CHEBI:15378"/>
        <dbReference type="ChEBI" id="CHEBI:57856"/>
        <dbReference type="ChEBI" id="CHEBI:59789"/>
        <dbReference type="ChEBI" id="CHEBI:61961"/>
        <dbReference type="ChEBI" id="CHEBI:61976"/>
    </reaction>
</comment>
<comment type="catalytic activity">
    <reaction evidence="8">
        <text>L-lysyl(4)-[histone H3] + 3 S-adenosyl-L-methionine = N(6),N(6),N(6)-trimethyl-L-lysyl(4)-[histone H3] + 3 S-adenosyl-L-homocysteine + 3 H(+)</text>
        <dbReference type="Rhea" id="RHEA:60260"/>
        <dbReference type="Rhea" id="RHEA-COMP:15537"/>
        <dbReference type="Rhea" id="RHEA-COMP:15547"/>
        <dbReference type="ChEBI" id="CHEBI:15378"/>
        <dbReference type="ChEBI" id="CHEBI:29969"/>
        <dbReference type="ChEBI" id="CHEBI:57856"/>
        <dbReference type="ChEBI" id="CHEBI:59789"/>
        <dbReference type="ChEBI" id="CHEBI:61961"/>
        <dbReference type="EC" id="2.1.1.354"/>
    </reaction>
</comment>
<dbReference type="EC" id="2.1.1.354" evidence="2"/>
<dbReference type="STRING" id="35128.B5YNU3"/>
<dbReference type="FunFam" id="2.170.270.10:FF:000097">
    <property type="entry name" value="Histone-lysine N-methyltransferase"/>
    <property type="match status" value="1"/>
</dbReference>
<dbReference type="InterPro" id="IPR044570">
    <property type="entry name" value="Set1-like"/>
</dbReference>
<evidence type="ECO:0000256" key="8">
    <source>
        <dbReference type="ARBA" id="ARBA00047571"/>
    </source>
</evidence>
<accession>B5YNU3</accession>
<comment type="catalytic activity">
    <reaction evidence="9">
        <text>N(6)-methyl-L-lysyl(4)-[histone H3] + S-adenosyl-L-methionine = N(6),N(6)-dimethyl-L-lysyl(4)-[histone H3] + S-adenosyl-L-homocysteine + H(+)</text>
        <dbReference type="Rhea" id="RHEA:60268"/>
        <dbReference type="Rhea" id="RHEA-COMP:15540"/>
        <dbReference type="Rhea" id="RHEA-COMP:15543"/>
        <dbReference type="ChEBI" id="CHEBI:15378"/>
        <dbReference type="ChEBI" id="CHEBI:57856"/>
        <dbReference type="ChEBI" id="CHEBI:59789"/>
        <dbReference type="ChEBI" id="CHEBI:61929"/>
        <dbReference type="ChEBI" id="CHEBI:61976"/>
    </reaction>
</comment>
<evidence type="ECO:0000256" key="10">
    <source>
        <dbReference type="ARBA" id="ARBA00049129"/>
    </source>
</evidence>
<dbReference type="PaxDb" id="35128-Thaps35531"/>
<dbReference type="PROSITE" id="PS50280">
    <property type="entry name" value="SET"/>
    <property type="match status" value="1"/>
</dbReference>
<evidence type="ECO:0000259" key="11">
    <source>
        <dbReference type="PROSITE" id="PS50280"/>
    </source>
</evidence>
<evidence type="ECO:0000256" key="6">
    <source>
        <dbReference type="ARBA" id="ARBA00022853"/>
    </source>
</evidence>
<dbReference type="GO" id="GO:0032259">
    <property type="term" value="P:methylation"/>
    <property type="evidence" value="ECO:0007669"/>
    <property type="project" value="UniProtKB-KW"/>
</dbReference>